<dbReference type="GO" id="GO:0009279">
    <property type="term" value="C:cell outer membrane"/>
    <property type="evidence" value="ECO:0007669"/>
    <property type="project" value="UniProtKB-SubCell"/>
</dbReference>
<feature type="signal peptide" evidence="2">
    <location>
        <begin position="1"/>
        <end position="17"/>
    </location>
</feature>
<evidence type="ECO:0000256" key="2">
    <source>
        <dbReference type="PIRNR" id="PIRNR036893"/>
    </source>
</evidence>
<evidence type="ECO:0000259" key="4">
    <source>
        <dbReference type="Pfam" id="PF08212"/>
    </source>
</evidence>
<comment type="subcellular location">
    <subcellularLocation>
        <location evidence="2">Cell outer membrane</location>
    </subcellularLocation>
</comment>
<dbReference type="PRINTS" id="PR01171">
    <property type="entry name" value="BCTLIPOCALIN"/>
</dbReference>
<dbReference type="PANTHER" id="PTHR10612:SF34">
    <property type="entry name" value="APOLIPOPROTEIN D"/>
    <property type="match status" value="1"/>
</dbReference>
<dbReference type="InterPro" id="IPR000566">
    <property type="entry name" value="Lipocln_cytosolic_FA-bd_dom"/>
</dbReference>
<comment type="similarity">
    <text evidence="1 2">Belongs to the calycin superfamily. Lipocalin family.</text>
</comment>
<dbReference type="CDD" id="cd19438">
    <property type="entry name" value="lipocalin_Blc-like"/>
    <property type="match status" value="1"/>
</dbReference>
<reference evidence="5" key="1">
    <citation type="submission" date="2022-02" db="EMBL/GenBank/DDBJ databases">
        <title>Vibrio sp. nov., a new bacterium isolated from Bohai sea, China.</title>
        <authorList>
            <person name="Yuan Y."/>
        </authorList>
    </citation>
    <scope>NUCLEOTIDE SEQUENCE</scope>
    <source>
        <strain evidence="5">DBSS07</strain>
    </source>
</reference>
<name>A0A9X3CBA7_9VIBR</name>
<evidence type="ECO:0000313" key="5">
    <source>
        <dbReference type="EMBL" id="MCW8332510.1"/>
    </source>
</evidence>
<sequence>MRQLNQFLVACFLSALALGCSSISQYLMPVEKFDIAAYMGTWYEVARSDSRYAQGLTHTRTQFVVDQDGDIRVINSGWSDESQQWKEAIGKVRLGEDQTVGQLHVSFSGPFYDRYVVFYLEPDYSTALVTGDNDQFWLLSRTSHLPDYKMNKYLRIAEQAGFKSEQLVFPFEETEQPYRTN</sequence>
<keyword evidence="2" id="KW-0732">Signal</keyword>
<dbReference type="Proteomes" id="UP001155586">
    <property type="component" value="Unassembled WGS sequence"/>
</dbReference>
<dbReference type="GO" id="GO:0006950">
    <property type="term" value="P:response to stress"/>
    <property type="evidence" value="ECO:0007669"/>
    <property type="project" value="UniProtKB-ARBA"/>
</dbReference>
<dbReference type="PIRSF" id="PIRSF036893">
    <property type="entry name" value="Lipocalin_ApoD"/>
    <property type="match status" value="1"/>
</dbReference>
<dbReference type="EMBL" id="JAKRRX010000005">
    <property type="protein sequence ID" value="MCW8332510.1"/>
    <property type="molecule type" value="Genomic_DNA"/>
</dbReference>
<keyword evidence="2" id="KW-0446">Lipid-binding</keyword>
<feature type="lipid moiety-binding region" description="N-palmitoyl cysteine" evidence="3">
    <location>
        <position position="20"/>
    </location>
</feature>
<evidence type="ECO:0000256" key="3">
    <source>
        <dbReference type="PIRSR" id="PIRSR036893-52"/>
    </source>
</evidence>
<keyword evidence="2 3" id="KW-0449">Lipoprotein</keyword>
<proteinExistence type="inferred from homology"/>
<keyword evidence="6" id="KW-1185">Reference proteome</keyword>
<dbReference type="GO" id="GO:0008289">
    <property type="term" value="F:lipid binding"/>
    <property type="evidence" value="ECO:0007669"/>
    <property type="project" value="UniProtKB-UniRule"/>
</dbReference>
<feature type="lipid moiety-binding region" description="S-diacylglycerol cysteine" evidence="3">
    <location>
        <position position="20"/>
    </location>
</feature>
<dbReference type="InterPro" id="IPR022271">
    <property type="entry name" value="Lipocalin_ApoD"/>
</dbReference>
<evidence type="ECO:0000313" key="6">
    <source>
        <dbReference type="Proteomes" id="UP001155586"/>
    </source>
</evidence>
<dbReference type="SUPFAM" id="SSF50814">
    <property type="entry name" value="Lipocalins"/>
    <property type="match status" value="1"/>
</dbReference>
<dbReference type="RefSeq" id="WP_265686271.1">
    <property type="nucleotide sequence ID" value="NZ_JAKRRX010000005.1"/>
</dbReference>
<dbReference type="InterPro" id="IPR047202">
    <property type="entry name" value="Lipocalin_Blc-like_dom"/>
</dbReference>
<keyword evidence="3" id="KW-0564">Palmitate</keyword>
<feature type="domain" description="Lipocalin/cytosolic fatty-acid binding" evidence="4">
    <location>
        <begin position="34"/>
        <end position="169"/>
    </location>
</feature>
<dbReference type="InterPro" id="IPR002446">
    <property type="entry name" value="Lipocalin_bac"/>
</dbReference>
<dbReference type="InterPro" id="IPR012674">
    <property type="entry name" value="Calycin"/>
</dbReference>
<feature type="chain" id="PRO_5041032868" description="Outer membrane lipoprotein Blc" evidence="2">
    <location>
        <begin position="18"/>
        <end position="181"/>
    </location>
</feature>
<keyword evidence="2" id="KW-0998">Cell outer membrane</keyword>
<accession>A0A9X3CBA7</accession>
<dbReference type="PANTHER" id="PTHR10612">
    <property type="entry name" value="APOLIPOPROTEIN D"/>
    <property type="match status" value="1"/>
</dbReference>
<keyword evidence="2" id="KW-0472">Membrane</keyword>
<comment type="caution">
    <text evidence="5">The sequence shown here is derived from an EMBL/GenBank/DDBJ whole genome shotgun (WGS) entry which is preliminary data.</text>
</comment>
<dbReference type="AlphaFoldDB" id="A0A9X3CBA7"/>
<gene>
    <name evidence="5" type="ORF">MD483_01495</name>
</gene>
<dbReference type="Pfam" id="PF08212">
    <property type="entry name" value="Lipocalin_2"/>
    <property type="match status" value="1"/>
</dbReference>
<organism evidence="5 6">
    <name type="scientific">Vibrio paucivorans</name>
    <dbReference type="NCBI Taxonomy" id="2829489"/>
    <lineage>
        <taxon>Bacteria</taxon>
        <taxon>Pseudomonadati</taxon>
        <taxon>Pseudomonadota</taxon>
        <taxon>Gammaproteobacteria</taxon>
        <taxon>Vibrionales</taxon>
        <taxon>Vibrionaceae</taxon>
        <taxon>Vibrio</taxon>
    </lineage>
</organism>
<dbReference type="PROSITE" id="PS51257">
    <property type="entry name" value="PROKAR_LIPOPROTEIN"/>
    <property type="match status" value="1"/>
</dbReference>
<protein>
    <recommendedName>
        <fullName evidence="2">Outer membrane lipoprotein Blc</fullName>
    </recommendedName>
</protein>
<dbReference type="Gene3D" id="2.40.128.20">
    <property type="match status" value="1"/>
</dbReference>
<evidence type="ECO:0000256" key="1">
    <source>
        <dbReference type="ARBA" id="ARBA00006889"/>
    </source>
</evidence>
<comment type="subunit">
    <text evidence="2">Homodimer.</text>
</comment>
<comment type="function">
    <text evidence="2">Involved in the storage or transport of lipids necessary for membrane maintenance under stressful conditions. Displays a binding preference for lysophospholipids.</text>
</comment>